<organism evidence="1 2">
    <name type="scientific">Armillaria ostoyae</name>
    <name type="common">Armillaria root rot fungus</name>
    <dbReference type="NCBI Taxonomy" id="47428"/>
    <lineage>
        <taxon>Eukaryota</taxon>
        <taxon>Fungi</taxon>
        <taxon>Dikarya</taxon>
        <taxon>Basidiomycota</taxon>
        <taxon>Agaricomycotina</taxon>
        <taxon>Agaricomycetes</taxon>
        <taxon>Agaricomycetidae</taxon>
        <taxon>Agaricales</taxon>
        <taxon>Marasmiineae</taxon>
        <taxon>Physalacriaceae</taxon>
        <taxon>Armillaria</taxon>
    </lineage>
</organism>
<dbReference type="AlphaFoldDB" id="A0A284S7J8"/>
<gene>
    <name evidence="1" type="ORF">ARMOST_20520</name>
</gene>
<evidence type="ECO:0000313" key="2">
    <source>
        <dbReference type="Proteomes" id="UP000219338"/>
    </source>
</evidence>
<protein>
    <submittedName>
        <fullName evidence="1">Uncharacterized protein</fullName>
    </submittedName>
</protein>
<proteinExistence type="predicted"/>
<sequence length="99" mass="11313">MFGTGQRVEHCQSQETTQYGRLSSLRDPLRHSSTWSAYLMLCTTSFDAAYMLVIAHTSTFFEAFSKKAMSDVRALFWNTRVCRTIPIITICTKYSPLTT</sequence>
<reference evidence="2" key="1">
    <citation type="journal article" date="2017" name="Nat. Ecol. Evol.">
        <title>Genome expansion and lineage-specific genetic innovations in the forest pathogenic fungi Armillaria.</title>
        <authorList>
            <person name="Sipos G."/>
            <person name="Prasanna A.N."/>
            <person name="Walter M.C."/>
            <person name="O'Connor E."/>
            <person name="Balint B."/>
            <person name="Krizsan K."/>
            <person name="Kiss B."/>
            <person name="Hess J."/>
            <person name="Varga T."/>
            <person name="Slot J."/>
            <person name="Riley R."/>
            <person name="Boka B."/>
            <person name="Rigling D."/>
            <person name="Barry K."/>
            <person name="Lee J."/>
            <person name="Mihaltcheva S."/>
            <person name="LaButti K."/>
            <person name="Lipzen A."/>
            <person name="Waldron R."/>
            <person name="Moloney N.M."/>
            <person name="Sperisen C."/>
            <person name="Kredics L."/>
            <person name="Vagvoelgyi C."/>
            <person name="Patrignani A."/>
            <person name="Fitzpatrick D."/>
            <person name="Nagy I."/>
            <person name="Doyle S."/>
            <person name="Anderson J.B."/>
            <person name="Grigoriev I.V."/>
            <person name="Gueldener U."/>
            <person name="Muensterkoetter M."/>
            <person name="Nagy L.G."/>
        </authorList>
    </citation>
    <scope>NUCLEOTIDE SEQUENCE [LARGE SCALE GENOMIC DNA]</scope>
    <source>
        <strain evidence="2">C18/9</strain>
    </source>
</reference>
<dbReference type="Proteomes" id="UP000219338">
    <property type="component" value="Unassembled WGS sequence"/>
</dbReference>
<accession>A0A284S7J8</accession>
<keyword evidence="2" id="KW-1185">Reference proteome</keyword>
<dbReference type="EMBL" id="FUEG01000039">
    <property type="protein sequence ID" value="SJL16982.1"/>
    <property type="molecule type" value="Genomic_DNA"/>
</dbReference>
<evidence type="ECO:0000313" key="1">
    <source>
        <dbReference type="EMBL" id="SJL16982.1"/>
    </source>
</evidence>
<name>A0A284S7J8_ARMOS</name>